<evidence type="ECO:0000313" key="1">
    <source>
        <dbReference type="EMBL" id="ESN93961.1"/>
    </source>
</evidence>
<dbReference type="AlphaFoldDB" id="T1FLW1"/>
<dbReference type="RefSeq" id="XP_009020428.1">
    <property type="nucleotide sequence ID" value="XM_009022180.1"/>
</dbReference>
<dbReference type="GeneID" id="20209810"/>
<dbReference type="InParanoid" id="T1FLW1"/>
<dbReference type="KEGG" id="hro:HELRODRAFT_184734"/>
<dbReference type="EnsemblMetazoa" id="HelroT184734">
    <property type="protein sequence ID" value="HelroP184734"/>
    <property type="gene ID" value="HelroG184734"/>
</dbReference>
<dbReference type="EMBL" id="KB096752">
    <property type="protein sequence ID" value="ESO01474.1"/>
    <property type="molecule type" value="Genomic_DNA"/>
</dbReference>
<dbReference type="CTD" id="20209810"/>
<dbReference type="EnsemblMetazoa" id="HelroT180372">
    <property type="protein sequence ID" value="HelroP180372"/>
    <property type="gene ID" value="HelroG180372"/>
</dbReference>
<dbReference type="OrthoDB" id="6151730at2759"/>
<name>T1FLW1_HELRO</name>
<gene>
    <name evidence="4" type="primary">20207697</name>
    <name evidence="3" type="synonym">20209810</name>
    <name evidence="1" type="ORF">HELRODRAFT_180372</name>
    <name evidence="2" type="ORF">HELRODRAFT_184734</name>
</gene>
<sequence length="116" mass="13609">MHEYTQDAMSYDRHYSRSDLFVTFTIRCWMHHVEWQKLGLPHAHILVYLLDKIRPDEIDSIILAEIPDETVDPKLHAVATKHMILGLCELFNYMYGKCSERYPRDLLAETITGNDG</sequence>
<dbReference type="CTD" id="20207697"/>
<dbReference type="HOGENOM" id="CLU_2099495_0_0_1"/>
<protein>
    <recommendedName>
        <fullName evidence="6">Helitron helicase-like domain-containing protein</fullName>
    </recommendedName>
</protein>
<keyword evidence="5" id="KW-1185">Reference proteome</keyword>
<dbReference type="EMBL" id="KB097579">
    <property type="protein sequence ID" value="ESN93961.1"/>
    <property type="molecule type" value="Genomic_DNA"/>
</dbReference>
<evidence type="ECO:0000313" key="4">
    <source>
        <dbReference type="EnsemblMetazoa" id="HelroP184734"/>
    </source>
</evidence>
<dbReference type="RefSeq" id="XP_009027933.1">
    <property type="nucleotide sequence ID" value="XM_009029685.1"/>
</dbReference>
<dbReference type="KEGG" id="hro:HELRODRAFT_180372"/>
<dbReference type="Proteomes" id="UP000015101">
    <property type="component" value="Unassembled WGS sequence"/>
</dbReference>
<dbReference type="OMA" id="HAHILVY"/>
<dbReference type="GeneID" id="20207697"/>
<evidence type="ECO:0000313" key="5">
    <source>
        <dbReference type="Proteomes" id="UP000015101"/>
    </source>
</evidence>
<evidence type="ECO:0000313" key="3">
    <source>
        <dbReference type="EnsemblMetazoa" id="HelroP180372"/>
    </source>
</evidence>
<proteinExistence type="predicted"/>
<organism evidence="4 5">
    <name type="scientific">Helobdella robusta</name>
    <name type="common">Californian leech</name>
    <dbReference type="NCBI Taxonomy" id="6412"/>
    <lineage>
        <taxon>Eukaryota</taxon>
        <taxon>Metazoa</taxon>
        <taxon>Spiralia</taxon>
        <taxon>Lophotrochozoa</taxon>
        <taxon>Annelida</taxon>
        <taxon>Clitellata</taxon>
        <taxon>Hirudinea</taxon>
        <taxon>Rhynchobdellida</taxon>
        <taxon>Glossiphoniidae</taxon>
        <taxon>Helobdella</taxon>
    </lineage>
</organism>
<dbReference type="EMBL" id="AMQM01007178">
    <property type="status" value="NOT_ANNOTATED_CDS"/>
    <property type="molecule type" value="Genomic_DNA"/>
</dbReference>
<reference evidence="1 5" key="2">
    <citation type="journal article" date="2013" name="Nature">
        <title>Insights into bilaterian evolution from three spiralian genomes.</title>
        <authorList>
            <person name="Simakov O."/>
            <person name="Marletaz F."/>
            <person name="Cho S.J."/>
            <person name="Edsinger-Gonzales E."/>
            <person name="Havlak P."/>
            <person name="Hellsten U."/>
            <person name="Kuo D.H."/>
            <person name="Larsson T."/>
            <person name="Lv J."/>
            <person name="Arendt D."/>
            <person name="Savage R."/>
            <person name="Osoegawa K."/>
            <person name="de Jong P."/>
            <person name="Grimwood J."/>
            <person name="Chapman J.A."/>
            <person name="Shapiro H."/>
            <person name="Aerts A."/>
            <person name="Otillar R.P."/>
            <person name="Terry A.Y."/>
            <person name="Boore J.L."/>
            <person name="Grigoriev I.V."/>
            <person name="Lindberg D.R."/>
            <person name="Seaver E.C."/>
            <person name="Weisblat D.A."/>
            <person name="Putnam N.H."/>
            <person name="Rokhsar D.S."/>
        </authorList>
    </citation>
    <scope>NUCLEOTIDE SEQUENCE</scope>
</reference>
<accession>T1FLW1</accession>
<dbReference type="EMBL" id="AMQM01011730">
    <property type="status" value="NOT_ANNOTATED_CDS"/>
    <property type="molecule type" value="Genomic_DNA"/>
</dbReference>
<evidence type="ECO:0008006" key="6">
    <source>
        <dbReference type="Google" id="ProtNLM"/>
    </source>
</evidence>
<evidence type="ECO:0000313" key="2">
    <source>
        <dbReference type="EMBL" id="ESO01474.1"/>
    </source>
</evidence>
<dbReference type="eggNOG" id="KOG0987">
    <property type="taxonomic scope" value="Eukaryota"/>
</dbReference>
<dbReference type="STRING" id="6412.T1FLW1"/>
<reference evidence="5" key="1">
    <citation type="submission" date="2012-12" db="EMBL/GenBank/DDBJ databases">
        <authorList>
            <person name="Hellsten U."/>
            <person name="Grimwood J."/>
            <person name="Chapman J.A."/>
            <person name="Shapiro H."/>
            <person name="Aerts A."/>
            <person name="Otillar R.P."/>
            <person name="Terry A.Y."/>
            <person name="Boore J.L."/>
            <person name="Simakov O."/>
            <person name="Marletaz F."/>
            <person name="Cho S.-J."/>
            <person name="Edsinger-Gonzales E."/>
            <person name="Havlak P."/>
            <person name="Kuo D.-H."/>
            <person name="Larsson T."/>
            <person name="Lv J."/>
            <person name="Arendt D."/>
            <person name="Savage R."/>
            <person name="Osoegawa K."/>
            <person name="de Jong P."/>
            <person name="Lindberg D.R."/>
            <person name="Seaver E.C."/>
            <person name="Weisblat D.A."/>
            <person name="Putnam N.H."/>
            <person name="Grigoriev I.V."/>
            <person name="Rokhsar D.S."/>
        </authorList>
    </citation>
    <scope>NUCLEOTIDE SEQUENCE</scope>
</reference>
<reference evidence="4" key="3">
    <citation type="submission" date="2015-06" db="UniProtKB">
        <authorList>
            <consortium name="EnsemblMetazoa"/>
        </authorList>
    </citation>
    <scope>IDENTIFICATION</scope>
</reference>